<dbReference type="Pfam" id="PF07811">
    <property type="entry name" value="TadE"/>
    <property type="match status" value="1"/>
</dbReference>
<feature type="transmembrane region" description="Helical" evidence="1">
    <location>
        <begin position="67"/>
        <end position="90"/>
    </location>
</feature>
<keyword evidence="4" id="KW-1185">Reference proteome</keyword>
<evidence type="ECO:0000259" key="2">
    <source>
        <dbReference type="Pfam" id="PF07811"/>
    </source>
</evidence>
<name>A0ABT4LS82_9PROT</name>
<keyword evidence="1" id="KW-1133">Transmembrane helix</keyword>
<proteinExistence type="predicted"/>
<dbReference type="InterPro" id="IPR012495">
    <property type="entry name" value="TadE-like_dom"/>
</dbReference>
<reference evidence="3" key="1">
    <citation type="submission" date="2022-12" db="EMBL/GenBank/DDBJ databases">
        <title>Bacterial isolates from different developmental stages of Nematostella vectensis.</title>
        <authorList>
            <person name="Fraune S."/>
        </authorList>
    </citation>
    <scope>NUCLEOTIDE SEQUENCE</scope>
    <source>
        <strain evidence="3">G21632-S1</strain>
    </source>
</reference>
<protein>
    <submittedName>
        <fullName evidence="3">Pilus assembly protein</fullName>
    </submittedName>
</protein>
<dbReference type="Proteomes" id="UP001083770">
    <property type="component" value="Unassembled WGS sequence"/>
</dbReference>
<organism evidence="3 4">
    <name type="scientific">Henriciella marina</name>
    <dbReference type="NCBI Taxonomy" id="453851"/>
    <lineage>
        <taxon>Bacteria</taxon>
        <taxon>Pseudomonadati</taxon>
        <taxon>Pseudomonadota</taxon>
        <taxon>Alphaproteobacteria</taxon>
        <taxon>Hyphomonadales</taxon>
        <taxon>Hyphomonadaceae</taxon>
        <taxon>Henriciella</taxon>
    </lineage>
</organism>
<evidence type="ECO:0000313" key="4">
    <source>
        <dbReference type="Proteomes" id="UP001083770"/>
    </source>
</evidence>
<comment type="caution">
    <text evidence="3">The sequence shown here is derived from an EMBL/GenBank/DDBJ whole genome shotgun (WGS) entry which is preliminary data.</text>
</comment>
<evidence type="ECO:0000256" key="1">
    <source>
        <dbReference type="SAM" id="Phobius"/>
    </source>
</evidence>
<dbReference type="EMBL" id="JAPWGW010000001">
    <property type="protein sequence ID" value="MCZ4297220.1"/>
    <property type="molecule type" value="Genomic_DNA"/>
</dbReference>
<accession>A0ABT4LS82</accession>
<keyword evidence="1" id="KW-0812">Transmembrane</keyword>
<feature type="domain" description="TadE-like" evidence="2">
    <location>
        <begin position="61"/>
        <end position="103"/>
    </location>
</feature>
<keyword evidence="1" id="KW-0472">Membrane</keyword>
<dbReference type="RefSeq" id="WP_269401371.1">
    <property type="nucleotide sequence ID" value="NZ_JAPWGW010000001.1"/>
</dbReference>
<sequence>MKFHIPAERGRNYELLALFGSIEALVPPHQGSIRMFPPVFPGIMAPRLLQKLRDWADDRRGVAAVEFAMIAAPFFFLIFGLLEICVIFIMSSVLEHGLNEAARGIRTGQLQNGGSFDRDAFEEIICAEIFDLFQCEGAIELDVKTYSDFASTSNPSAIDDEGNLDTEDFDFNPGGANDIVVVRAFYEWELMTPVLSAPLANLSENRRLLQATVVFRNEPFGD</sequence>
<gene>
    <name evidence="3" type="ORF">O4G74_04015</name>
</gene>
<evidence type="ECO:0000313" key="3">
    <source>
        <dbReference type="EMBL" id="MCZ4297220.1"/>
    </source>
</evidence>